<evidence type="ECO:0000256" key="1">
    <source>
        <dbReference type="SAM" id="MobiDB-lite"/>
    </source>
</evidence>
<protein>
    <submittedName>
        <fullName evidence="3">MBL fold metallo-hydrolase</fullName>
    </submittedName>
</protein>
<dbReference type="Pfam" id="PF00753">
    <property type="entry name" value="Lactamase_B"/>
    <property type="match status" value="1"/>
</dbReference>
<dbReference type="PANTHER" id="PTHR42951">
    <property type="entry name" value="METALLO-BETA-LACTAMASE DOMAIN-CONTAINING"/>
    <property type="match status" value="1"/>
</dbReference>
<gene>
    <name evidence="3" type="ORF">KEF29_17340</name>
</gene>
<dbReference type="SUPFAM" id="SSF56281">
    <property type="entry name" value="Metallo-hydrolase/oxidoreductase"/>
    <property type="match status" value="1"/>
</dbReference>
<evidence type="ECO:0000259" key="2">
    <source>
        <dbReference type="SMART" id="SM00849"/>
    </source>
</evidence>
<accession>A0A941FAA5</accession>
<feature type="region of interest" description="Disordered" evidence="1">
    <location>
        <begin position="333"/>
        <end position="361"/>
    </location>
</feature>
<evidence type="ECO:0000313" key="3">
    <source>
        <dbReference type="EMBL" id="MBR8640513.1"/>
    </source>
</evidence>
<keyword evidence="4" id="KW-1185">Reference proteome</keyword>
<sequence length="361" mass="38894">MRQSDMTSHAPKAAEASVPGQALEENLPDYAPIPPSAFGPPLNELGYHVGSIGENLYWVTDGSYQAMFLTTETGVVVVDAPPTIGHNLLRSIDDVTRSTGKPSTVTHLVYSHAHADHVGASGIFGDDVERVGHVETDRLLKAAGDPNRPTPTTTFDDRYTLDVGGERLELTYHGPNHTADNIFINAPVYGTLFVVDVMYPGWAPFQNLALSTEIPNWVKAHRQIMEYPWTTFLGGHMGRLGTRADGELLVEYVEDLTAHATEAIAAVDPTPYFGKYGPSGNSWAMMKHYWAKVAHEAAQPVIAKYTGRLAGVDASTVENAFTMVTSLMHDGASSRARWGSGREWPGSASSMTASGIRAGGG</sequence>
<dbReference type="Gene3D" id="3.60.15.10">
    <property type="entry name" value="Ribonuclease Z/Hydroxyacylglutathione hydrolase-like"/>
    <property type="match status" value="1"/>
</dbReference>
<dbReference type="CDD" id="cd16276">
    <property type="entry name" value="metallo-hydrolase-like_MBL-fold"/>
    <property type="match status" value="1"/>
</dbReference>
<dbReference type="InterPro" id="IPR001279">
    <property type="entry name" value="Metallo-B-lactamas"/>
</dbReference>
<dbReference type="InterPro" id="IPR050855">
    <property type="entry name" value="NDM-1-like"/>
</dbReference>
<dbReference type="AlphaFoldDB" id="A0A941FAA5"/>
<feature type="domain" description="Metallo-beta-lactamase" evidence="2">
    <location>
        <begin position="63"/>
        <end position="236"/>
    </location>
</feature>
<name>A0A941FAA5_9ACTN</name>
<evidence type="ECO:0000313" key="4">
    <source>
        <dbReference type="Proteomes" id="UP000682308"/>
    </source>
</evidence>
<reference evidence="3 4" key="1">
    <citation type="submission" date="2021-04" db="EMBL/GenBank/DDBJ databases">
        <title>Characterization of the biosynthetic gene cluster of new lipopeptides with antitumor activity in the genome of the marine Streptomyces PHM034.</title>
        <authorList>
            <person name="Ceniceros A."/>
            <person name="Canedo L."/>
            <person name="Mendez C."/>
            <person name="Olano C."/>
            <person name="Schleissner C."/>
            <person name="Cuevas C."/>
            <person name="De La Calle F."/>
            <person name="Salas J.A."/>
        </authorList>
    </citation>
    <scope>NUCLEOTIDE SEQUENCE [LARGE SCALE GENOMIC DNA]</scope>
    <source>
        <strain evidence="3 4">PHM034</strain>
    </source>
</reference>
<comment type="caution">
    <text evidence="3">The sequence shown here is derived from an EMBL/GenBank/DDBJ whole genome shotgun (WGS) entry which is preliminary data.</text>
</comment>
<dbReference type="SMART" id="SM00849">
    <property type="entry name" value="Lactamase_B"/>
    <property type="match status" value="1"/>
</dbReference>
<dbReference type="InterPro" id="IPR036866">
    <property type="entry name" value="RibonucZ/Hydroxyglut_hydro"/>
</dbReference>
<organism evidence="3 4">
    <name type="scientific">Streptomyces tuirus</name>
    <dbReference type="NCBI Taxonomy" id="68278"/>
    <lineage>
        <taxon>Bacteria</taxon>
        <taxon>Bacillati</taxon>
        <taxon>Actinomycetota</taxon>
        <taxon>Actinomycetes</taxon>
        <taxon>Kitasatosporales</taxon>
        <taxon>Streptomycetaceae</taxon>
        <taxon>Streptomyces</taxon>
    </lineage>
</organism>
<proteinExistence type="predicted"/>
<dbReference type="PANTHER" id="PTHR42951:SF4">
    <property type="entry name" value="ACYL-COENZYME A THIOESTERASE MBLAC2"/>
    <property type="match status" value="1"/>
</dbReference>
<dbReference type="EMBL" id="JAGTPG010000002">
    <property type="protein sequence ID" value="MBR8640513.1"/>
    <property type="molecule type" value="Genomic_DNA"/>
</dbReference>
<dbReference type="Proteomes" id="UP000682308">
    <property type="component" value="Unassembled WGS sequence"/>
</dbReference>